<evidence type="ECO:0008006" key="4">
    <source>
        <dbReference type="Google" id="ProtNLM"/>
    </source>
</evidence>
<comment type="caution">
    <text evidence="2">The sequence shown here is derived from an EMBL/GenBank/DDBJ whole genome shotgun (WGS) entry which is preliminary data.</text>
</comment>
<evidence type="ECO:0000313" key="2">
    <source>
        <dbReference type="EMBL" id="KAJ7679966.1"/>
    </source>
</evidence>
<protein>
    <recommendedName>
        <fullName evidence="4">Secreted protein</fullName>
    </recommendedName>
</protein>
<organism evidence="2 3">
    <name type="scientific">Mycena rosella</name>
    <name type="common">Pink bonnet</name>
    <name type="synonym">Agaricus rosellus</name>
    <dbReference type="NCBI Taxonomy" id="1033263"/>
    <lineage>
        <taxon>Eukaryota</taxon>
        <taxon>Fungi</taxon>
        <taxon>Dikarya</taxon>
        <taxon>Basidiomycota</taxon>
        <taxon>Agaricomycotina</taxon>
        <taxon>Agaricomycetes</taxon>
        <taxon>Agaricomycetidae</taxon>
        <taxon>Agaricales</taxon>
        <taxon>Marasmiineae</taxon>
        <taxon>Mycenaceae</taxon>
        <taxon>Mycena</taxon>
    </lineage>
</organism>
<dbReference type="Proteomes" id="UP001221757">
    <property type="component" value="Unassembled WGS sequence"/>
</dbReference>
<feature type="signal peptide" evidence="1">
    <location>
        <begin position="1"/>
        <end position="19"/>
    </location>
</feature>
<accession>A0AAD7D5G3</accession>
<keyword evidence="1" id="KW-0732">Signal</keyword>
<feature type="non-terminal residue" evidence="2">
    <location>
        <position position="1"/>
    </location>
</feature>
<dbReference type="AlphaFoldDB" id="A0AAD7D5G3"/>
<name>A0AAD7D5G3_MYCRO</name>
<proteinExistence type="predicted"/>
<evidence type="ECO:0000313" key="3">
    <source>
        <dbReference type="Proteomes" id="UP001221757"/>
    </source>
</evidence>
<gene>
    <name evidence="2" type="ORF">B0H17DRAFT_1077402</name>
</gene>
<keyword evidence="3" id="KW-1185">Reference proteome</keyword>
<dbReference type="EMBL" id="JARKIE010000125">
    <property type="protein sequence ID" value="KAJ7679966.1"/>
    <property type="molecule type" value="Genomic_DNA"/>
</dbReference>
<evidence type="ECO:0000256" key="1">
    <source>
        <dbReference type="SAM" id="SignalP"/>
    </source>
</evidence>
<feature type="chain" id="PRO_5042295419" description="Secreted protein" evidence="1">
    <location>
        <begin position="20"/>
        <end position="90"/>
    </location>
</feature>
<reference evidence="2" key="1">
    <citation type="submission" date="2023-03" db="EMBL/GenBank/DDBJ databases">
        <title>Massive genome expansion in bonnet fungi (Mycena s.s.) driven by repeated elements and novel gene families across ecological guilds.</title>
        <authorList>
            <consortium name="Lawrence Berkeley National Laboratory"/>
            <person name="Harder C.B."/>
            <person name="Miyauchi S."/>
            <person name="Viragh M."/>
            <person name="Kuo A."/>
            <person name="Thoen E."/>
            <person name="Andreopoulos B."/>
            <person name="Lu D."/>
            <person name="Skrede I."/>
            <person name="Drula E."/>
            <person name="Henrissat B."/>
            <person name="Morin E."/>
            <person name="Kohler A."/>
            <person name="Barry K."/>
            <person name="LaButti K."/>
            <person name="Morin E."/>
            <person name="Salamov A."/>
            <person name="Lipzen A."/>
            <person name="Mereny Z."/>
            <person name="Hegedus B."/>
            <person name="Baldrian P."/>
            <person name="Stursova M."/>
            <person name="Weitz H."/>
            <person name="Taylor A."/>
            <person name="Grigoriev I.V."/>
            <person name="Nagy L.G."/>
            <person name="Martin F."/>
            <person name="Kauserud H."/>
        </authorList>
    </citation>
    <scope>NUCLEOTIDE SEQUENCE</scope>
    <source>
        <strain evidence="2">CBHHK067</strain>
    </source>
</reference>
<sequence>MQSLTFLSCNLCLCTLSLLRNPPCFPTHFAHPFFRHPCTIVQFHAITVELPVIVVWSAPNWQSRRMRRVCLCDIWYMAESLLWYIPVPWL</sequence>